<sequence length="99" mass="11337">MSTKEWLTKKQMEVFESVLKSIGIDKYSIRFSAGVKEGENFAGIIINAEVEDETKIIKSVWNCVIKCVPRSDLFRLYAPVKNMYNVEIYVYIGLPDVPV</sequence>
<keyword evidence="2" id="KW-1185">Reference proteome</keyword>
<accession>A0A5N4AJ58</accession>
<evidence type="ECO:0000313" key="1">
    <source>
        <dbReference type="EMBL" id="KAB0797390.1"/>
    </source>
</evidence>
<gene>
    <name evidence="1" type="ORF">PPYR_08384</name>
</gene>
<dbReference type="EMBL" id="VVIM01000006">
    <property type="protein sequence ID" value="KAB0797390.1"/>
    <property type="molecule type" value="Genomic_DNA"/>
</dbReference>
<dbReference type="AlphaFoldDB" id="A0A5N4AJ58"/>
<organism evidence="1 2">
    <name type="scientific">Photinus pyralis</name>
    <name type="common">Common eastern firefly</name>
    <name type="synonym">Lampyris pyralis</name>
    <dbReference type="NCBI Taxonomy" id="7054"/>
    <lineage>
        <taxon>Eukaryota</taxon>
        <taxon>Metazoa</taxon>
        <taxon>Ecdysozoa</taxon>
        <taxon>Arthropoda</taxon>
        <taxon>Hexapoda</taxon>
        <taxon>Insecta</taxon>
        <taxon>Pterygota</taxon>
        <taxon>Neoptera</taxon>
        <taxon>Endopterygota</taxon>
        <taxon>Coleoptera</taxon>
        <taxon>Polyphaga</taxon>
        <taxon>Elateriformia</taxon>
        <taxon>Elateroidea</taxon>
        <taxon>Lampyridae</taxon>
        <taxon>Lampyrinae</taxon>
        <taxon>Photinus</taxon>
    </lineage>
</organism>
<dbReference type="InParanoid" id="A0A5N4AJ58"/>
<proteinExistence type="predicted"/>
<comment type="caution">
    <text evidence="1">The sequence shown here is derived from an EMBL/GenBank/DDBJ whole genome shotgun (WGS) entry which is preliminary data.</text>
</comment>
<protein>
    <submittedName>
        <fullName evidence="1">Uncharacterized protein</fullName>
    </submittedName>
</protein>
<dbReference type="Proteomes" id="UP000327044">
    <property type="component" value="Unassembled WGS sequence"/>
</dbReference>
<name>A0A5N4AJ58_PHOPY</name>
<reference evidence="1 2" key="1">
    <citation type="journal article" date="2018" name="Elife">
        <title>Firefly genomes illuminate parallel origins of bioluminescence in beetles.</title>
        <authorList>
            <person name="Fallon T.R."/>
            <person name="Lower S.E."/>
            <person name="Chang C.H."/>
            <person name="Bessho-Uehara M."/>
            <person name="Martin G.J."/>
            <person name="Bewick A.J."/>
            <person name="Behringer M."/>
            <person name="Debat H.J."/>
            <person name="Wong I."/>
            <person name="Day J.C."/>
            <person name="Suvorov A."/>
            <person name="Silva C.J."/>
            <person name="Stanger-Hall K.F."/>
            <person name="Hall D.W."/>
            <person name="Schmitz R.J."/>
            <person name="Nelson D.R."/>
            <person name="Lewis S.M."/>
            <person name="Shigenobu S."/>
            <person name="Bybee S.M."/>
            <person name="Larracuente A.M."/>
            <person name="Oba Y."/>
            <person name="Weng J.K."/>
        </authorList>
    </citation>
    <scope>NUCLEOTIDE SEQUENCE [LARGE SCALE GENOMIC DNA]</scope>
    <source>
        <strain evidence="1">1611_PpyrPB1</strain>
        <tissue evidence="1">Whole body</tissue>
    </source>
</reference>
<evidence type="ECO:0000313" key="2">
    <source>
        <dbReference type="Proteomes" id="UP000327044"/>
    </source>
</evidence>